<feature type="binding site" evidence="1">
    <location>
        <position position="85"/>
    </location>
    <ligand>
        <name>Mg(2+)</name>
        <dbReference type="ChEBI" id="CHEBI:18420"/>
        <label>1</label>
    </ligand>
</feature>
<feature type="binding site" evidence="1">
    <location>
        <position position="334"/>
    </location>
    <ligand>
        <name>Mg(2+)</name>
        <dbReference type="ChEBI" id="CHEBI:18420"/>
        <label>1</label>
    </ligand>
</feature>
<accession>A0A162KEM1</accession>
<dbReference type="InterPro" id="IPR005502">
    <property type="entry name" value="Ribosyl_crysJ1"/>
</dbReference>
<organism evidence="3 4">
    <name type="scientific">Akanthomyces lecanii RCEF 1005</name>
    <dbReference type="NCBI Taxonomy" id="1081108"/>
    <lineage>
        <taxon>Eukaryota</taxon>
        <taxon>Fungi</taxon>
        <taxon>Dikarya</taxon>
        <taxon>Ascomycota</taxon>
        <taxon>Pezizomycotina</taxon>
        <taxon>Sordariomycetes</taxon>
        <taxon>Hypocreomycetidae</taxon>
        <taxon>Hypocreales</taxon>
        <taxon>Cordycipitaceae</taxon>
        <taxon>Akanthomyces</taxon>
        <taxon>Cordyceps confragosa</taxon>
    </lineage>
</organism>
<dbReference type="Pfam" id="PF03747">
    <property type="entry name" value="ADP_ribosyl_GH"/>
    <property type="match status" value="1"/>
</dbReference>
<name>A0A162KEM1_CORDF</name>
<comment type="caution">
    <text evidence="3">The sequence shown here is derived from an EMBL/GenBank/DDBJ whole genome shotgun (WGS) entry which is preliminary data.</text>
</comment>
<evidence type="ECO:0000313" key="4">
    <source>
        <dbReference type="Proteomes" id="UP000076881"/>
    </source>
</evidence>
<dbReference type="Proteomes" id="UP000076881">
    <property type="component" value="Unassembled WGS sequence"/>
</dbReference>
<dbReference type="PANTHER" id="PTHR16222">
    <property type="entry name" value="ADP-RIBOSYLGLYCOHYDROLASE"/>
    <property type="match status" value="1"/>
</dbReference>
<reference evidence="3 4" key="1">
    <citation type="journal article" date="2016" name="Genome Biol. Evol.">
        <title>Divergent and convergent evolution of fungal pathogenicity.</title>
        <authorList>
            <person name="Shang Y."/>
            <person name="Xiao G."/>
            <person name="Zheng P."/>
            <person name="Cen K."/>
            <person name="Zhan S."/>
            <person name="Wang C."/>
        </authorList>
    </citation>
    <scope>NUCLEOTIDE SEQUENCE [LARGE SCALE GENOMIC DNA]</scope>
    <source>
        <strain evidence="3 4">RCEF 1005</strain>
    </source>
</reference>
<dbReference type="OrthoDB" id="2021138at2759"/>
<proteinExistence type="predicted"/>
<keyword evidence="1" id="KW-0479">Metal-binding</keyword>
<feature type="region of interest" description="Disordered" evidence="2">
    <location>
        <begin position="422"/>
        <end position="447"/>
    </location>
</feature>
<dbReference type="GO" id="GO:0046872">
    <property type="term" value="F:metal ion binding"/>
    <property type="evidence" value="ECO:0007669"/>
    <property type="project" value="UniProtKB-KW"/>
</dbReference>
<keyword evidence="1" id="KW-0460">Magnesium</keyword>
<feature type="binding site" evidence="1">
    <location>
        <position position="83"/>
    </location>
    <ligand>
        <name>Mg(2+)</name>
        <dbReference type="ChEBI" id="CHEBI:18420"/>
        <label>1</label>
    </ligand>
</feature>
<evidence type="ECO:0000256" key="2">
    <source>
        <dbReference type="SAM" id="MobiDB-lite"/>
    </source>
</evidence>
<keyword evidence="4" id="KW-1185">Reference proteome</keyword>
<gene>
    <name evidence="3" type="ORF">LEL_00987</name>
</gene>
<dbReference type="InterPro" id="IPR050792">
    <property type="entry name" value="ADP-ribosylglycohydrolase"/>
</dbReference>
<dbReference type="EMBL" id="AZHF01000001">
    <property type="protein sequence ID" value="OAA81442.1"/>
    <property type="molecule type" value="Genomic_DNA"/>
</dbReference>
<sequence length="447" mass="48922">MSGIQVSSKALRDMQNQSLRDGIIGCLFGSALGDAIGLYTEFLSADSSTRVYPSRSFILSPKSEATKLHSDAHRDPHQPGEWTDDTDHALLILLSYLHKNGQEISARDFAVRLDIWVRQGLRALDTLPMGLGHTVGSTVRAKTFLEDPEATARQRWKNSGYKAAANGSLMRTHPLGVICLQKSLEQTFKTAADFSAITHPDPRCVISCAIGTALVRGLILRDIRQESDIDALIESAVSWLASYRKEQLKDAARQDEPDLDLAELQRHAKVEKLTDLALDEPRKIGYVYKTLGSGLHLLRLAMRGTANLAAPLPAQTAAFEPLITDLIMLGGDADTNACFAGALVGAYLGFKALPPHWRDGLRHGEWLMAKAEGLCMMLDVVHGTYSGAQDTDTAPDGGRGFLTDAQMEEKVMRHMAGMVQRLGEGADKRKGSSSWGWLSKKKMRRTG</sequence>
<evidence type="ECO:0000256" key="1">
    <source>
        <dbReference type="PIRSR" id="PIRSR605502-1"/>
    </source>
</evidence>
<dbReference type="SUPFAM" id="SSF101478">
    <property type="entry name" value="ADP-ribosylglycohydrolase"/>
    <property type="match status" value="1"/>
</dbReference>
<feature type="binding site" evidence="1">
    <location>
        <position position="335"/>
    </location>
    <ligand>
        <name>Mg(2+)</name>
        <dbReference type="ChEBI" id="CHEBI:18420"/>
        <label>1</label>
    </ligand>
</feature>
<feature type="binding site" evidence="1">
    <location>
        <position position="84"/>
    </location>
    <ligand>
        <name>Mg(2+)</name>
        <dbReference type="ChEBI" id="CHEBI:18420"/>
        <label>1</label>
    </ligand>
</feature>
<dbReference type="PANTHER" id="PTHR16222:SF28">
    <property type="entry name" value="ADP-RIBOSYLGLYCOHYDROLASE"/>
    <property type="match status" value="1"/>
</dbReference>
<dbReference type="AlphaFoldDB" id="A0A162KEM1"/>
<evidence type="ECO:0000313" key="3">
    <source>
        <dbReference type="EMBL" id="OAA81442.1"/>
    </source>
</evidence>
<dbReference type="STRING" id="1081108.A0A162KEM1"/>
<dbReference type="InterPro" id="IPR036705">
    <property type="entry name" value="Ribosyl_crysJ1_sf"/>
</dbReference>
<comment type="cofactor">
    <cofactor evidence="1">
        <name>Mg(2+)</name>
        <dbReference type="ChEBI" id="CHEBI:18420"/>
    </cofactor>
    <text evidence="1">Binds 2 magnesium ions per subunit.</text>
</comment>
<dbReference type="Gene3D" id="1.10.4080.10">
    <property type="entry name" value="ADP-ribosylation/Crystallin J1"/>
    <property type="match status" value="1"/>
</dbReference>
<protein>
    <submittedName>
        <fullName evidence="3">ADP-ribosylation/Crystallin J1</fullName>
    </submittedName>
</protein>
<feature type="binding site" evidence="1">
    <location>
        <position position="332"/>
    </location>
    <ligand>
        <name>Mg(2+)</name>
        <dbReference type="ChEBI" id="CHEBI:18420"/>
        <label>1</label>
    </ligand>
</feature>